<dbReference type="AlphaFoldDB" id="A0A0R2H312"/>
<dbReference type="Gene3D" id="3.60.21.10">
    <property type="match status" value="1"/>
</dbReference>
<sequence>MKKIMIISDIHGSYDDLKQVISLYNKHHCNQLIILGDILYHGPRNDLPEGYNPKKCITLLNQYKDEIIAVRGNCDAEVDQMVLEFPMRSDYLLYNIDDLTFFITHGHLYNKDNFPPLHKGDVYLYGHFHVPVFEKEGDYYKVNPSSIALPKEGEKGFLIYENHHFVRYNLDDIPLNNYRI</sequence>
<comment type="caution">
    <text evidence="4">The sequence shown here is derived from an EMBL/GenBank/DDBJ whole genome shotgun (WGS) entry which is preliminary data.</text>
</comment>
<organism evidence="4 5">
    <name type="scientific">Kandleria vitulina DSM 20405</name>
    <dbReference type="NCBI Taxonomy" id="1410657"/>
    <lineage>
        <taxon>Bacteria</taxon>
        <taxon>Bacillati</taxon>
        <taxon>Bacillota</taxon>
        <taxon>Erysipelotrichia</taxon>
        <taxon>Erysipelotrichales</taxon>
        <taxon>Coprobacillaceae</taxon>
        <taxon>Kandleria</taxon>
    </lineage>
</organism>
<dbReference type="EC" id="3.1.4.-" evidence="2"/>
<comment type="similarity">
    <text evidence="1 2">Belongs to the metallophosphoesterase superfamily. YfcE family.</text>
</comment>
<evidence type="ECO:0000313" key="5">
    <source>
        <dbReference type="Proteomes" id="UP000051841"/>
    </source>
</evidence>
<feature type="domain" description="Calcineurin-like phosphoesterase" evidence="3">
    <location>
        <begin position="3"/>
        <end position="161"/>
    </location>
</feature>
<dbReference type="InterPro" id="IPR024654">
    <property type="entry name" value="Calcineurin-like_PHP_lpxH"/>
</dbReference>
<evidence type="ECO:0000313" key="4">
    <source>
        <dbReference type="EMBL" id="KRN47305.1"/>
    </source>
</evidence>
<protein>
    <recommendedName>
        <fullName evidence="2">Phosphoesterase</fullName>
        <ecNumber evidence="2">3.1.4.-</ecNumber>
    </recommendedName>
</protein>
<dbReference type="InterPro" id="IPR029052">
    <property type="entry name" value="Metallo-depent_PP-like"/>
</dbReference>
<gene>
    <name evidence="4" type="ORF">IV49_GL001713</name>
</gene>
<keyword evidence="5" id="KW-1185">Reference proteome</keyword>
<dbReference type="InterPro" id="IPR041802">
    <property type="entry name" value="MPP_YfcE"/>
</dbReference>
<dbReference type="NCBIfam" id="TIGR00040">
    <property type="entry name" value="yfcE"/>
    <property type="match status" value="1"/>
</dbReference>
<evidence type="ECO:0000259" key="3">
    <source>
        <dbReference type="Pfam" id="PF12850"/>
    </source>
</evidence>
<dbReference type="Proteomes" id="UP000051841">
    <property type="component" value="Unassembled WGS sequence"/>
</dbReference>
<dbReference type="NCBIfam" id="NF006988">
    <property type="entry name" value="PRK09453.1"/>
    <property type="match status" value="1"/>
</dbReference>
<dbReference type="GO" id="GO:0046872">
    <property type="term" value="F:metal ion binding"/>
    <property type="evidence" value="ECO:0007669"/>
    <property type="project" value="UniProtKB-KW"/>
</dbReference>
<reference evidence="4 5" key="1">
    <citation type="journal article" date="2015" name="Genome Announc.">
        <title>Expanding the biotechnology potential of lactobacilli through comparative genomics of 213 strains and associated genera.</title>
        <authorList>
            <person name="Sun Z."/>
            <person name="Harris H.M."/>
            <person name="McCann A."/>
            <person name="Guo C."/>
            <person name="Argimon S."/>
            <person name="Zhang W."/>
            <person name="Yang X."/>
            <person name="Jeffery I.B."/>
            <person name="Cooney J.C."/>
            <person name="Kagawa T.F."/>
            <person name="Liu W."/>
            <person name="Song Y."/>
            <person name="Salvetti E."/>
            <person name="Wrobel A."/>
            <person name="Rasinkangas P."/>
            <person name="Parkhill J."/>
            <person name="Rea M.C."/>
            <person name="O'Sullivan O."/>
            <person name="Ritari J."/>
            <person name="Douillard F.P."/>
            <person name="Paul Ross R."/>
            <person name="Yang R."/>
            <person name="Briner A.E."/>
            <person name="Felis G.E."/>
            <person name="de Vos W.M."/>
            <person name="Barrangou R."/>
            <person name="Klaenhammer T.R."/>
            <person name="Caufield P.W."/>
            <person name="Cui Y."/>
            <person name="Zhang H."/>
            <person name="O'Toole P.W."/>
        </authorList>
    </citation>
    <scope>NUCLEOTIDE SEQUENCE [LARGE SCALE GENOMIC DNA]</scope>
    <source>
        <strain evidence="4 5">DSM 20405</strain>
    </source>
</reference>
<evidence type="ECO:0000256" key="2">
    <source>
        <dbReference type="RuleBase" id="RU362039"/>
    </source>
</evidence>
<dbReference type="Pfam" id="PF12850">
    <property type="entry name" value="Metallophos_2"/>
    <property type="match status" value="1"/>
</dbReference>
<name>A0A0R2H312_9FIRM</name>
<dbReference type="CDD" id="cd00841">
    <property type="entry name" value="MPP_YfcE"/>
    <property type="match status" value="1"/>
</dbReference>
<proteinExistence type="inferred from homology"/>
<dbReference type="RefSeq" id="WP_031589851.1">
    <property type="nucleotide sequence ID" value="NZ_JNKN01000054.1"/>
</dbReference>
<dbReference type="EMBL" id="JQBL01000053">
    <property type="protein sequence ID" value="KRN47305.1"/>
    <property type="molecule type" value="Genomic_DNA"/>
</dbReference>
<accession>A0A0R2H312</accession>
<dbReference type="SUPFAM" id="SSF56300">
    <property type="entry name" value="Metallo-dependent phosphatases"/>
    <property type="match status" value="1"/>
</dbReference>
<dbReference type="PANTHER" id="PTHR11124">
    <property type="entry name" value="VACUOLAR SORTING PROTEIN VPS29"/>
    <property type="match status" value="1"/>
</dbReference>
<evidence type="ECO:0000256" key="1">
    <source>
        <dbReference type="ARBA" id="ARBA00008950"/>
    </source>
</evidence>
<dbReference type="InterPro" id="IPR000979">
    <property type="entry name" value="Phosphodiesterase_MJ0936/Vps29"/>
</dbReference>
<comment type="cofactor">
    <cofactor evidence="2">
        <name>a divalent metal cation</name>
        <dbReference type="ChEBI" id="CHEBI:60240"/>
    </cofactor>
</comment>
<keyword evidence="2" id="KW-0479">Metal-binding</keyword>
<dbReference type="PATRIC" id="fig|1410657.5.peg.1766"/>
<dbReference type="GO" id="GO:0016787">
    <property type="term" value="F:hydrolase activity"/>
    <property type="evidence" value="ECO:0007669"/>
    <property type="project" value="UniProtKB-UniRule"/>
</dbReference>